<keyword evidence="2" id="KW-1185">Reference proteome</keyword>
<reference evidence="1" key="1">
    <citation type="submission" date="2019-04" db="EMBL/GenBank/DDBJ databases">
        <title>Microbes associate with the intestines of laboratory mice.</title>
        <authorList>
            <person name="Navarre W."/>
            <person name="Wong E."/>
            <person name="Huang K."/>
            <person name="Tropini C."/>
            <person name="Ng K."/>
            <person name="Yu B."/>
        </authorList>
    </citation>
    <scope>NUCLEOTIDE SEQUENCE</scope>
    <source>
        <strain evidence="1">NM01_1-7b</strain>
    </source>
</reference>
<evidence type="ECO:0000313" key="2">
    <source>
        <dbReference type="Proteomes" id="UP000304953"/>
    </source>
</evidence>
<accession>A0AC61RSE9</accession>
<dbReference type="Proteomes" id="UP000304953">
    <property type="component" value="Unassembled WGS sequence"/>
</dbReference>
<gene>
    <name evidence="1" type="ORF">E5329_18855</name>
</gene>
<name>A0AC61RSE9_9FIRM</name>
<comment type="caution">
    <text evidence="1">The sequence shown here is derived from an EMBL/GenBank/DDBJ whole genome shotgun (WGS) entry which is preliminary data.</text>
</comment>
<organism evidence="1 2">
    <name type="scientific">Petralouisia muris</name>
    <dbReference type="NCBI Taxonomy" id="3032872"/>
    <lineage>
        <taxon>Bacteria</taxon>
        <taxon>Bacillati</taxon>
        <taxon>Bacillota</taxon>
        <taxon>Clostridia</taxon>
        <taxon>Lachnospirales</taxon>
        <taxon>Lachnospiraceae</taxon>
        <taxon>Petralouisia</taxon>
    </lineage>
</organism>
<dbReference type="EMBL" id="SRYA01000045">
    <property type="protein sequence ID" value="TGY92680.1"/>
    <property type="molecule type" value="Genomic_DNA"/>
</dbReference>
<sequence length="158" mass="18234">MREIPLAKGKAAIVDDADYERLGIHHWSCSKAGYAMRGFRENGKMVYLKMHHAILGKPPRGFVVDHINGNRLDNRRGNLRFVTHQQNAFNTRKHRVENGTSRFKGVSYMRDKHKWRSRIMIGGREKHIGLYGTEEEAALAYNEAAKSYFGEYAKLNEI</sequence>
<proteinExistence type="predicted"/>
<evidence type="ECO:0000313" key="1">
    <source>
        <dbReference type="EMBL" id="TGY92680.1"/>
    </source>
</evidence>
<protein>
    <submittedName>
        <fullName evidence="1">Fis family transcriptional regulator</fullName>
    </submittedName>
</protein>